<comment type="cofactor">
    <cofactor evidence="7">
        <name>Zn(2+)</name>
        <dbReference type="ChEBI" id="CHEBI:29105"/>
    </cofactor>
    <text evidence="7">Binds 1 zinc ion.</text>
</comment>
<evidence type="ECO:0000256" key="6">
    <source>
        <dbReference type="ARBA" id="ARBA00022833"/>
    </source>
</evidence>
<dbReference type="InterPro" id="IPR002036">
    <property type="entry name" value="YbeY"/>
</dbReference>
<keyword evidence="7" id="KW-0963">Cytoplasm</keyword>
<proteinExistence type="inferred from homology"/>
<keyword evidence="3 7" id="KW-0479">Metal-binding</keyword>
<dbReference type="NCBIfam" id="TIGR00043">
    <property type="entry name" value="rRNA maturation RNase YbeY"/>
    <property type="match status" value="1"/>
</dbReference>
<dbReference type="Proteomes" id="UP001250662">
    <property type="component" value="Unassembled WGS sequence"/>
</dbReference>
<comment type="caution">
    <text evidence="8">The sequence shown here is derived from an EMBL/GenBank/DDBJ whole genome shotgun (WGS) entry which is preliminary data.</text>
</comment>
<dbReference type="PANTHER" id="PTHR46986:SF1">
    <property type="entry name" value="ENDORIBONUCLEASE YBEY, CHLOROPLASTIC"/>
    <property type="match status" value="1"/>
</dbReference>
<keyword evidence="7" id="KW-0698">rRNA processing</keyword>
<protein>
    <recommendedName>
        <fullName evidence="7">Endoribonuclease YbeY</fullName>
        <ecNumber evidence="7">3.1.-.-</ecNumber>
    </recommendedName>
</protein>
<dbReference type="InterPro" id="IPR020549">
    <property type="entry name" value="YbeY_CS"/>
</dbReference>
<dbReference type="PROSITE" id="PS01306">
    <property type="entry name" value="UPF0054"/>
    <property type="match status" value="1"/>
</dbReference>
<dbReference type="EC" id="3.1.-.-" evidence="7"/>
<organism evidence="8 9">
    <name type="scientific">Croceitalea vernalis</name>
    <dbReference type="NCBI Taxonomy" id="3075599"/>
    <lineage>
        <taxon>Bacteria</taxon>
        <taxon>Pseudomonadati</taxon>
        <taxon>Bacteroidota</taxon>
        <taxon>Flavobacteriia</taxon>
        <taxon>Flavobacteriales</taxon>
        <taxon>Flavobacteriaceae</taxon>
        <taxon>Croceitalea</taxon>
    </lineage>
</organism>
<feature type="binding site" evidence="7">
    <location>
        <position position="116"/>
    </location>
    <ligand>
        <name>Zn(2+)</name>
        <dbReference type="ChEBI" id="CHEBI:29105"/>
        <note>catalytic</note>
    </ligand>
</feature>
<feature type="binding site" evidence="7">
    <location>
        <position position="110"/>
    </location>
    <ligand>
        <name>Zn(2+)</name>
        <dbReference type="ChEBI" id="CHEBI:29105"/>
        <note>catalytic</note>
    </ligand>
</feature>
<dbReference type="HAMAP" id="MF_00009">
    <property type="entry name" value="Endoribonucl_YbeY"/>
    <property type="match status" value="1"/>
</dbReference>
<comment type="function">
    <text evidence="7">Single strand-specific metallo-endoribonuclease involved in late-stage 70S ribosome quality control and in maturation of the 3' terminus of the 16S rRNA.</text>
</comment>
<keyword evidence="5 7" id="KW-0378">Hydrolase</keyword>
<comment type="subcellular location">
    <subcellularLocation>
        <location evidence="7">Cytoplasm</location>
    </subcellularLocation>
</comment>
<reference evidence="8 9" key="1">
    <citation type="submission" date="2023-09" db="EMBL/GenBank/DDBJ databases">
        <authorList>
            <person name="Rey-Velasco X."/>
        </authorList>
    </citation>
    <scope>NUCLEOTIDE SEQUENCE [LARGE SCALE GENOMIC DNA]</scope>
    <source>
        <strain evidence="8 9">P007</strain>
    </source>
</reference>
<evidence type="ECO:0000256" key="2">
    <source>
        <dbReference type="ARBA" id="ARBA00022722"/>
    </source>
</evidence>
<keyword evidence="4 7" id="KW-0255">Endonuclease</keyword>
<evidence type="ECO:0000256" key="4">
    <source>
        <dbReference type="ARBA" id="ARBA00022759"/>
    </source>
</evidence>
<dbReference type="PANTHER" id="PTHR46986">
    <property type="entry name" value="ENDORIBONUCLEASE YBEY, CHLOROPLASTIC"/>
    <property type="match status" value="1"/>
</dbReference>
<evidence type="ECO:0000313" key="8">
    <source>
        <dbReference type="EMBL" id="MDT0620476.1"/>
    </source>
</evidence>
<name>A0ABU3BE91_9FLAO</name>
<dbReference type="SUPFAM" id="SSF55486">
    <property type="entry name" value="Metalloproteases ('zincins'), catalytic domain"/>
    <property type="match status" value="1"/>
</dbReference>
<sequence>MKIDFHYELEFRLISESGYADWVTRVIMLANAQLGNVNYIFCNDGYLLDINQRHLNHDTFTDIITFDYTESNTISGDIFISVDRIRENAKSFNVPFEMELKRVMIHGVLHLLGYTDKSAEEQSVMRKKENEMMKLFHVEQ</sequence>
<evidence type="ECO:0000256" key="1">
    <source>
        <dbReference type="ARBA" id="ARBA00010875"/>
    </source>
</evidence>
<gene>
    <name evidence="7 8" type="primary">ybeY</name>
    <name evidence="8" type="ORF">RM520_02505</name>
</gene>
<keyword evidence="6 7" id="KW-0862">Zinc</keyword>
<feature type="binding site" evidence="7">
    <location>
        <position position="106"/>
    </location>
    <ligand>
        <name>Zn(2+)</name>
        <dbReference type="ChEBI" id="CHEBI:29105"/>
        <note>catalytic</note>
    </ligand>
</feature>
<evidence type="ECO:0000313" key="9">
    <source>
        <dbReference type="Proteomes" id="UP001250662"/>
    </source>
</evidence>
<evidence type="ECO:0000256" key="3">
    <source>
        <dbReference type="ARBA" id="ARBA00022723"/>
    </source>
</evidence>
<keyword evidence="7" id="KW-0690">Ribosome biogenesis</keyword>
<keyword evidence="9" id="KW-1185">Reference proteome</keyword>
<dbReference type="Pfam" id="PF02130">
    <property type="entry name" value="YbeY"/>
    <property type="match status" value="1"/>
</dbReference>
<evidence type="ECO:0000256" key="7">
    <source>
        <dbReference type="HAMAP-Rule" id="MF_00009"/>
    </source>
</evidence>
<dbReference type="RefSeq" id="WP_311384130.1">
    <property type="nucleotide sequence ID" value="NZ_JAVRHU010000001.1"/>
</dbReference>
<comment type="similarity">
    <text evidence="1 7">Belongs to the endoribonuclease YbeY family.</text>
</comment>
<evidence type="ECO:0000256" key="5">
    <source>
        <dbReference type="ARBA" id="ARBA00022801"/>
    </source>
</evidence>
<keyword evidence="2 7" id="KW-0540">Nuclease</keyword>
<dbReference type="InterPro" id="IPR023091">
    <property type="entry name" value="MetalPrtase_cat_dom_sf_prd"/>
</dbReference>
<dbReference type="EMBL" id="JAVRHU010000001">
    <property type="protein sequence ID" value="MDT0620476.1"/>
    <property type="molecule type" value="Genomic_DNA"/>
</dbReference>
<accession>A0ABU3BE91</accession>
<dbReference type="Gene3D" id="3.40.390.30">
    <property type="entry name" value="Metalloproteases ('zincins'), catalytic domain"/>
    <property type="match status" value="1"/>
</dbReference>